<sequence>MTQRIPCKSEGCAATILPRTAAKTGGYCMPCHQEQERRKRQAYIKKHRKTVDLYEGLNDPVEILKIMHAPRRYDPLIEYIPYPLSKEQIYVSLSPGEAASLKDYAMHLLASGDEETSQEILSSLVCYRNDSIAGCLPILMENGVYYPGILYKDAAPDIRDRLLEQAEWDDDNRNHILVALAWIGDEQVIHRFHEWRMNPPQWAGQLYVAPELYAQEAGWKLLDSGGRQDLVHEHSYAVESMEGHRVPGAHEAAVKLLRQGTSDCPWCSGKLTTLIEVDTAHSVLAKLNLSLDRLQVDTCVICGCYDVIYMELDADGVPSWSGYNRKPDHMPVVDMEEYSDEYLRVGLELTISNNPRSAFYAAIWELSQHGSQLGGHPSWVQDAEYPACPCCGQSMFFIGQLDWSDIEKYGEGIYYMFVCPRDRLTATTYQQS</sequence>
<protein>
    <submittedName>
        <fullName evidence="1">DUF1963 domain-containing protein</fullName>
    </submittedName>
</protein>
<evidence type="ECO:0000313" key="1">
    <source>
        <dbReference type="EMBL" id="GIO45581.1"/>
    </source>
</evidence>
<organism evidence="1 2">
    <name type="scientific">Paenibacillus azoreducens</name>
    <dbReference type="NCBI Taxonomy" id="116718"/>
    <lineage>
        <taxon>Bacteria</taxon>
        <taxon>Bacillati</taxon>
        <taxon>Bacillota</taxon>
        <taxon>Bacilli</taxon>
        <taxon>Bacillales</taxon>
        <taxon>Paenibacillaceae</taxon>
        <taxon>Paenibacillus</taxon>
    </lineage>
</organism>
<comment type="caution">
    <text evidence="1">The sequence shown here is derived from an EMBL/GenBank/DDBJ whole genome shotgun (WGS) entry which is preliminary data.</text>
</comment>
<gene>
    <name evidence="1" type="ORF">J34TS1_03460</name>
</gene>
<dbReference type="AlphaFoldDB" id="A0A920CLX1"/>
<dbReference type="SUPFAM" id="SSF103032">
    <property type="entry name" value="Hypothetical protein YwqG"/>
    <property type="match status" value="1"/>
</dbReference>
<dbReference type="Proteomes" id="UP000682811">
    <property type="component" value="Unassembled WGS sequence"/>
</dbReference>
<reference evidence="1 2" key="1">
    <citation type="submission" date="2021-03" db="EMBL/GenBank/DDBJ databases">
        <title>Antimicrobial resistance genes in bacteria isolated from Japanese honey, and their potential for conferring macrolide and lincosamide resistance in the American foulbrood pathogen Paenibacillus larvae.</title>
        <authorList>
            <person name="Okamoto M."/>
            <person name="Kumagai M."/>
            <person name="Kanamori H."/>
            <person name="Takamatsu D."/>
        </authorList>
    </citation>
    <scope>NUCLEOTIDE SEQUENCE [LARGE SCALE GENOMIC DNA]</scope>
    <source>
        <strain evidence="1 2">J34TS1</strain>
    </source>
</reference>
<dbReference type="Gene3D" id="2.30.320.10">
    <property type="entry name" value="YwqG-like"/>
    <property type="match status" value="1"/>
</dbReference>
<evidence type="ECO:0000313" key="2">
    <source>
        <dbReference type="Proteomes" id="UP000682811"/>
    </source>
</evidence>
<accession>A0A920CLX1</accession>
<dbReference type="EMBL" id="BORT01000001">
    <property type="protein sequence ID" value="GIO45581.1"/>
    <property type="molecule type" value="Genomic_DNA"/>
</dbReference>
<dbReference type="InterPro" id="IPR035948">
    <property type="entry name" value="YwqG-like_sf"/>
</dbReference>
<dbReference type="RefSeq" id="WP_212976734.1">
    <property type="nucleotide sequence ID" value="NZ_AP025343.1"/>
</dbReference>
<name>A0A920CLX1_9BACL</name>
<keyword evidence="2" id="KW-1185">Reference proteome</keyword>
<proteinExistence type="predicted"/>